<dbReference type="GO" id="GO:0019441">
    <property type="term" value="P:L-tryptophan catabolic process to kynurenine"/>
    <property type="evidence" value="ECO:0007669"/>
    <property type="project" value="TreeGrafter"/>
</dbReference>
<name>A0A7Y9LRH1_9MICC</name>
<feature type="binding site" evidence="4">
    <location>
        <position position="231"/>
    </location>
    <ligand>
        <name>pyridoxal 5'-phosphate</name>
        <dbReference type="ChEBI" id="CHEBI:597326"/>
    </ligand>
</feature>
<protein>
    <recommendedName>
        <fullName evidence="4 5">Kynureninase</fullName>
        <ecNumber evidence="4 5">3.7.1.3</ecNumber>
    </recommendedName>
    <alternativeName>
        <fullName evidence="4">L-kynurenine hydrolase</fullName>
    </alternativeName>
</protein>
<dbReference type="GO" id="GO:0030170">
    <property type="term" value="F:pyridoxal phosphate binding"/>
    <property type="evidence" value="ECO:0007669"/>
    <property type="project" value="UniProtKB-UniRule"/>
</dbReference>
<dbReference type="PANTHER" id="PTHR14084">
    <property type="entry name" value="KYNURENINASE"/>
    <property type="match status" value="1"/>
</dbReference>
<dbReference type="GO" id="GO:0019805">
    <property type="term" value="P:quinolinate biosynthetic process"/>
    <property type="evidence" value="ECO:0007669"/>
    <property type="project" value="UniProtKB-UniRule"/>
</dbReference>
<dbReference type="GO" id="GO:0030429">
    <property type="term" value="F:kynureninase activity"/>
    <property type="evidence" value="ECO:0007669"/>
    <property type="project" value="UniProtKB-UniRule"/>
</dbReference>
<dbReference type="InterPro" id="IPR015421">
    <property type="entry name" value="PyrdxlP-dep_Trfase_major"/>
</dbReference>
<dbReference type="PIRSF" id="PIRSF038800">
    <property type="entry name" value="KYNU"/>
    <property type="match status" value="1"/>
</dbReference>
<dbReference type="EC" id="3.7.1.3" evidence="4 5"/>
<dbReference type="Pfam" id="PF22580">
    <property type="entry name" value="KYNU_C"/>
    <property type="match status" value="1"/>
</dbReference>
<dbReference type="PANTHER" id="PTHR14084:SF0">
    <property type="entry name" value="KYNURENINASE"/>
    <property type="match status" value="1"/>
</dbReference>
<dbReference type="UniPathway" id="UPA00334">
    <property type="reaction ID" value="UER00455"/>
</dbReference>
<evidence type="ECO:0000256" key="2">
    <source>
        <dbReference type="ARBA" id="ARBA00022801"/>
    </source>
</evidence>
<dbReference type="NCBIfam" id="TIGR01814">
    <property type="entry name" value="kynureninase"/>
    <property type="match status" value="1"/>
</dbReference>
<feature type="binding site" evidence="4">
    <location>
        <position position="123"/>
    </location>
    <ligand>
        <name>pyridoxal 5'-phosphate</name>
        <dbReference type="ChEBI" id="CHEBI:597326"/>
    </ligand>
</feature>
<feature type="region of interest" description="Disordered" evidence="7">
    <location>
        <begin position="1"/>
        <end position="26"/>
    </location>
</feature>
<comment type="caution">
    <text evidence="8">The sequence shown here is derived from an EMBL/GenBank/DDBJ whole genome shotgun (WGS) entry which is preliminary data.</text>
</comment>
<comment type="caution">
    <text evidence="4">Lacks conserved residue(s) required for the propagation of feature annotation.</text>
</comment>
<comment type="function">
    <text evidence="4 6">Catalyzes the cleavage of L-kynurenine (L-Kyn) and L-3-hydroxykynurenine (L-3OHKyn) into anthranilic acid (AA) and 3-hydroxyanthranilic acid (3-OHAA), respectively.</text>
</comment>
<feature type="binding site" evidence="4">
    <location>
        <position position="253"/>
    </location>
    <ligand>
        <name>pyridoxal 5'-phosphate</name>
        <dbReference type="ChEBI" id="CHEBI:597326"/>
    </ligand>
</feature>
<dbReference type="Gene3D" id="3.40.640.10">
    <property type="entry name" value="Type I PLP-dependent aspartate aminotransferase-like (Major domain)"/>
    <property type="match status" value="1"/>
</dbReference>
<dbReference type="InterPro" id="IPR015422">
    <property type="entry name" value="PyrdxlP-dep_Trfase_small"/>
</dbReference>
<evidence type="ECO:0000256" key="7">
    <source>
        <dbReference type="SAM" id="MobiDB-lite"/>
    </source>
</evidence>
<keyword evidence="9" id="KW-1185">Reference proteome</keyword>
<reference evidence="8 9" key="1">
    <citation type="submission" date="2020-07" db="EMBL/GenBank/DDBJ databases">
        <title>Sequencing the genomes of 1000 actinobacteria strains.</title>
        <authorList>
            <person name="Klenk H.-P."/>
        </authorList>
    </citation>
    <scope>NUCLEOTIDE SEQUENCE [LARGE SCALE GENOMIC DNA]</scope>
    <source>
        <strain evidence="8 9">DSM 102047</strain>
    </source>
</reference>
<dbReference type="RefSeq" id="WP_179388032.1">
    <property type="nucleotide sequence ID" value="NZ_JACBYQ010000001.1"/>
</dbReference>
<evidence type="ECO:0000256" key="4">
    <source>
        <dbReference type="HAMAP-Rule" id="MF_01970"/>
    </source>
</evidence>
<evidence type="ECO:0000256" key="6">
    <source>
        <dbReference type="PIRNR" id="PIRNR038800"/>
    </source>
</evidence>
<comment type="cofactor">
    <cofactor evidence="4 6">
        <name>pyridoxal 5'-phosphate</name>
        <dbReference type="ChEBI" id="CHEBI:597326"/>
    </cofactor>
</comment>
<dbReference type="InterPro" id="IPR015424">
    <property type="entry name" value="PyrdxlP-dep_Trfase"/>
</dbReference>
<gene>
    <name evidence="4" type="primary">kynU</name>
    <name evidence="8" type="ORF">FHU41_000466</name>
</gene>
<sequence>MNADSANDVANAAPAPGNPGSSEPLSFDYAQELDLADPLQEHRDAFIGSDDPALVAYLDGNSLGRPLQASADRIGSFITEQWGSRLIRGWDEGWLTLPARIGDDLGAVMLGAAPGQITIGDSTTVLLYKLCRAAVAARPDRREIVLDTENFPTDRFVLQGIAAECGLELRWITPAYEGGVTAAELEAAVGEHTALVLLSHVAYRSGYLADVPALTEIAHRAGALILWDLCHSAGVLPSQLDNWQVDLAVGCTYKYLNGGPGSPAFAYVRREHQESLRQPIQGWLGSDDPFRMGEDYQPAAGIRAFTSGTPPILGMLALQDMIALIESVGIEAVRSKSIALTDYATDLYDGVLAPLGVQLASPRDSQWRGGHITLDHPSFREVTAKLWEQGIIPDFRNPNGIRLGLSPLSTSFSEIWVGVDAIHQAL</sequence>
<keyword evidence="2 4" id="KW-0378">Hydrolase</keyword>
<dbReference type="GO" id="GO:0097053">
    <property type="term" value="P:L-kynurenine catabolic process"/>
    <property type="evidence" value="ECO:0007669"/>
    <property type="project" value="UniProtKB-UniRule"/>
</dbReference>
<feature type="modified residue" description="N6-(pyridoxal phosphate)lysine" evidence="4">
    <location>
        <position position="254"/>
    </location>
</feature>
<comment type="pathway">
    <text evidence="4 6">Amino-acid degradation; L-kynurenine degradation; L-alanine and anthranilate from L-kynurenine: step 1/1.</text>
</comment>
<dbReference type="EMBL" id="JACBYQ010000001">
    <property type="protein sequence ID" value="NYE94245.1"/>
    <property type="molecule type" value="Genomic_DNA"/>
</dbReference>
<comment type="pathway">
    <text evidence="4 6">Cofactor biosynthesis; NAD(+) biosynthesis; quinolinate from L-kynurenine: step 2/3.</text>
</comment>
<dbReference type="Gene3D" id="3.90.1150.10">
    <property type="entry name" value="Aspartate Aminotransferase, domain 1"/>
    <property type="match status" value="1"/>
</dbReference>
<keyword evidence="3 4" id="KW-0663">Pyridoxal phosphate</keyword>
<feature type="binding site" evidence="4">
    <location>
        <position position="283"/>
    </location>
    <ligand>
        <name>pyridoxal 5'-phosphate</name>
        <dbReference type="ChEBI" id="CHEBI:597326"/>
    </ligand>
</feature>
<comment type="catalytic activity">
    <reaction evidence="4 6">
        <text>L-kynurenine + H2O = anthranilate + L-alanine + H(+)</text>
        <dbReference type="Rhea" id="RHEA:16813"/>
        <dbReference type="ChEBI" id="CHEBI:15377"/>
        <dbReference type="ChEBI" id="CHEBI:15378"/>
        <dbReference type="ChEBI" id="CHEBI:16567"/>
        <dbReference type="ChEBI" id="CHEBI:57959"/>
        <dbReference type="ChEBI" id="CHEBI:57972"/>
        <dbReference type="EC" id="3.7.1.3"/>
    </reaction>
</comment>
<feature type="binding site" evidence="4">
    <location>
        <position position="124"/>
    </location>
    <ligand>
        <name>pyridoxal 5'-phosphate</name>
        <dbReference type="ChEBI" id="CHEBI:597326"/>
    </ligand>
</feature>
<evidence type="ECO:0000313" key="9">
    <source>
        <dbReference type="Proteomes" id="UP000521748"/>
    </source>
</evidence>
<dbReference type="SUPFAM" id="SSF53383">
    <property type="entry name" value="PLP-dependent transferases"/>
    <property type="match status" value="1"/>
</dbReference>
<dbReference type="GO" id="GO:0005737">
    <property type="term" value="C:cytoplasm"/>
    <property type="evidence" value="ECO:0007669"/>
    <property type="project" value="UniProtKB-UniRule"/>
</dbReference>
<feature type="binding site" evidence="4">
    <location>
        <position position="228"/>
    </location>
    <ligand>
        <name>pyridoxal 5'-phosphate</name>
        <dbReference type="ChEBI" id="CHEBI:597326"/>
    </ligand>
</feature>
<evidence type="ECO:0000313" key="8">
    <source>
        <dbReference type="EMBL" id="NYE94245.1"/>
    </source>
</evidence>
<dbReference type="UniPathway" id="UPA00253">
    <property type="reaction ID" value="UER00329"/>
</dbReference>
<evidence type="ECO:0000256" key="5">
    <source>
        <dbReference type="NCBIfam" id="TIGR01814"/>
    </source>
</evidence>
<feature type="binding site" evidence="4">
    <location>
        <position position="309"/>
    </location>
    <ligand>
        <name>pyridoxal 5'-phosphate</name>
        <dbReference type="ChEBI" id="CHEBI:597326"/>
    </ligand>
</feature>
<dbReference type="AlphaFoldDB" id="A0A7Y9LRH1"/>
<dbReference type="GO" id="GO:0043420">
    <property type="term" value="P:anthranilate metabolic process"/>
    <property type="evidence" value="ECO:0007669"/>
    <property type="project" value="TreeGrafter"/>
</dbReference>
<comment type="catalytic activity">
    <reaction evidence="6">
        <text>3-hydroxy-L-kynurenine + H2O = 3-hydroxyanthranilate + L-alanine + H(+)</text>
        <dbReference type="Rhea" id="RHEA:25143"/>
        <dbReference type="ChEBI" id="CHEBI:15377"/>
        <dbReference type="ChEBI" id="CHEBI:15378"/>
        <dbReference type="ChEBI" id="CHEBI:36559"/>
        <dbReference type="ChEBI" id="CHEBI:57972"/>
        <dbReference type="ChEBI" id="CHEBI:58125"/>
        <dbReference type="EC" id="3.7.1.3"/>
    </reaction>
</comment>
<feature type="compositionally biased region" description="Low complexity" evidence="7">
    <location>
        <begin position="1"/>
        <end position="22"/>
    </location>
</feature>
<organism evidence="8 9">
    <name type="scientific">Psychromicrobium silvestre</name>
    <dbReference type="NCBI Taxonomy" id="1645614"/>
    <lineage>
        <taxon>Bacteria</taxon>
        <taxon>Bacillati</taxon>
        <taxon>Actinomycetota</taxon>
        <taxon>Actinomycetes</taxon>
        <taxon>Micrococcales</taxon>
        <taxon>Micrococcaceae</taxon>
        <taxon>Psychromicrobium</taxon>
    </lineage>
</organism>
<comment type="similarity">
    <text evidence="4 6">Belongs to the kynureninase family.</text>
</comment>
<accession>A0A7Y9LRH1</accession>
<evidence type="ECO:0000256" key="1">
    <source>
        <dbReference type="ARBA" id="ARBA00022642"/>
    </source>
</evidence>
<dbReference type="HAMAP" id="MF_01970">
    <property type="entry name" value="Kynureninase"/>
    <property type="match status" value="1"/>
</dbReference>
<dbReference type="InterPro" id="IPR010111">
    <property type="entry name" value="Kynureninase"/>
</dbReference>
<dbReference type="Proteomes" id="UP000521748">
    <property type="component" value="Unassembled WGS sequence"/>
</dbReference>
<keyword evidence="1 4" id="KW-0662">Pyridine nucleotide biosynthesis</keyword>
<feature type="binding site" evidence="4">
    <location>
        <begin position="151"/>
        <end position="154"/>
    </location>
    <ligand>
        <name>pyridoxal 5'-phosphate</name>
        <dbReference type="ChEBI" id="CHEBI:597326"/>
    </ligand>
</feature>
<dbReference type="GO" id="GO:0009435">
    <property type="term" value="P:NAD+ biosynthetic process"/>
    <property type="evidence" value="ECO:0007669"/>
    <property type="project" value="UniProtKB-UniRule"/>
</dbReference>
<evidence type="ECO:0000256" key="3">
    <source>
        <dbReference type="ARBA" id="ARBA00022898"/>
    </source>
</evidence>
<proteinExistence type="inferred from homology"/>
<comment type="subunit">
    <text evidence="4 6">Homodimer.</text>
</comment>